<reference evidence="13" key="2">
    <citation type="journal article" date="2008" name="Genome Biol.">
        <title>Improved genome assembly and evidence-based global gene model set for the chordate Ciona intestinalis: new insight into intron and operon populations.</title>
        <authorList>
            <person name="Satou Y."/>
            <person name="Mineta K."/>
            <person name="Ogasawara M."/>
            <person name="Sasakura Y."/>
            <person name="Shoguchi E."/>
            <person name="Ueno K."/>
            <person name="Yamada L."/>
            <person name="Matsumoto J."/>
            <person name="Wasserscheid J."/>
            <person name="Dewar K."/>
            <person name="Wiley G.B."/>
            <person name="Macmil S.L."/>
            <person name="Roe B.A."/>
            <person name="Zeller R.W."/>
            <person name="Hastings K.E."/>
            <person name="Lemaire P."/>
            <person name="Lindquist E."/>
            <person name="Endo T."/>
            <person name="Hotta K."/>
            <person name="Inaba K."/>
        </authorList>
    </citation>
    <scope>NUCLEOTIDE SEQUENCE [LARGE SCALE GENOMIC DNA]</scope>
    <source>
        <strain evidence="13">wild type</strain>
    </source>
</reference>
<dbReference type="HOGENOM" id="CLU_041087_0_0_1"/>
<keyword evidence="4" id="KW-0677">Repeat</keyword>
<dbReference type="AlphaFoldDB" id="F7AEE6"/>
<evidence type="ECO:0000256" key="7">
    <source>
        <dbReference type="ARBA" id="ARBA00023180"/>
    </source>
</evidence>
<keyword evidence="10" id="KW-0697">Rotamase</keyword>
<dbReference type="GO" id="GO:0003755">
    <property type="term" value="F:peptidyl-prolyl cis-trans isomerase activity"/>
    <property type="evidence" value="ECO:0007669"/>
    <property type="project" value="UniProtKB-KW"/>
</dbReference>
<evidence type="ECO:0000256" key="9">
    <source>
        <dbReference type="ARBA" id="ARBA00055986"/>
    </source>
</evidence>
<comment type="catalytic activity">
    <reaction evidence="10">
        <text>[protein]-peptidylproline (omega=180) = [protein]-peptidylproline (omega=0)</text>
        <dbReference type="Rhea" id="RHEA:16237"/>
        <dbReference type="Rhea" id="RHEA-COMP:10747"/>
        <dbReference type="Rhea" id="RHEA-COMP:10748"/>
        <dbReference type="ChEBI" id="CHEBI:83833"/>
        <dbReference type="ChEBI" id="CHEBI:83834"/>
        <dbReference type="EC" id="5.2.1.8"/>
    </reaction>
</comment>
<dbReference type="InterPro" id="IPR011992">
    <property type="entry name" value="EF-hand-dom_pair"/>
</dbReference>
<keyword evidence="3" id="KW-0732">Signal</keyword>
<comment type="subcellular location">
    <subcellularLocation>
        <location evidence="1">Endoplasmic reticulum</location>
    </subcellularLocation>
</comment>
<evidence type="ECO:0000256" key="5">
    <source>
        <dbReference type="ARBA" id="ARBA00022824"/>
    </source>
</evidence>
<keyword evidence="14" id="KW-1185">Reference proteome</keyword>
<proteinExistence type="predicted"/>
<dbReference type="OMA" id="DEGVMRM"/>
<evidence type="ECO:0000259" key="11">
    <source>
        <dbReference type="PROSITE" id="PS50059"/>
    </source>
</evidence>
<keyword evidence="8 10" id="KW-0413">Isomerase</keyword>
<evidence type="ECO:0000256" key="1">
    <source>
        <dbReference type="ARBA" id="ARBA00004240"/>
    </source>
</evidence>
<dbReference type="FunFam" id="3.10.50.40:FF:000002">
    <property type="entry name" value="Peptidylprolyl isomerase"/>
    <property type="match status" value="1"/>
</dbReference>
<keyword evidence="2" id="KW-0479">Metal-binding</keyword>
<feature type="domain" description="PPIase FKBP-type" evidence="11">
    <location>
        <begin position="162"/>
        <end position="251"/>
    </location>
</feature>
<dbReference type="GO" id="GO:0005509">
    <property type="term" value="F:calcium ion binding"/>
    <property type="evidence" value="ECO:0007669"/>
    <property type="project" value="InterPro"/>
</dbReference>
<dbReference type="GO" id="GO:0005783">
    <property type="term" value="C:endoplasmic reticulum"/>
    <property type="evidence" value="ECO:0007669"/>
    <property type="project" value="UniProtKB-SubCell"/>
</dbReference>
<dbReference type="GeneTree" id="ENSGT00940000157125"/>
<evidence type="ECO:0000256" key="4">
    <source>
        <dbReference type="ARBA" id="ARBA00022737"/>
    </source>
</evidence>
<evidence type="ECO:0000313" key="13">
    <source>
        <dbReference type="Ensembl" id="ENSCINP00000014412.3"/>
    </source>
</evidence>
<protein>
    <recommendedName>
        <fullName evidence="10">peptidylprolyl isomerase</fullName>
        <ecNumber evidence="10">5.2.1.8</ecNumber>
    </recommendedName>
</protein>
<reference evidence="13" key="4">
    <citation type="submission" date="2025-09" db="UniProtKB">
        <authorList>
            <consortium name="Ensembl"/>
        </authorList>
    </citation>
    <scope>IDENTIFICATION</scope>
</reference>
<dbReference type="STRING" id="7719.ENSCINP00000014412"/>
<evidence type="ECO:0000256" key="10">
    <source>
        <dbReference type="PROSITE-ProRule" id="PRU00277"/>
    </source>
</evidence>
<keyword evidence="7" id="KW-0325">Glycoprotein</keyword>
<dbReference type="InterPro" id="IPR046357">
    <property type="entry name" value="PPIase_dom_sf"/>
</dbReference>
<dbReference type="PROSITE" id="PS50059">
    <property type="entry name" value="FKBP_PPIASE"/>
    <property type="match status" value="2"/>
</dbReference>
<dbReference type="PROSITE" id="PS50222">
    <property type="entry name" value="EF_HAND_2"/>
    <property type="match status" value="1"/>
</dbReference>
<reference evidence="13" key="3">
    <citation type="submission" date="2025-08" db="UniProtKB">
        <authorList>
            <consortium name="Ensembl"/>
        </authorList>
    </citation>
    <scope>IDENTIFICATION</scope>
</reference>
<reference evidence="14" key="1">
    <citation type="journal article" date="2002" name="Science">
        <title>The draft genome of Ciona intestinalis: insights into chordate and vertebrate origins.</title>
        <authorList>
            <person name="Dehal P."/>
            <person name="Satou Y."/>
            <person name="Campbell R.K."/>
            <person name="Chapman J."/>
            <person name="Degnan B."/>
            <person name="De Tomaso A."/>
            <person name="Davidson B."/>
            <person name="Di Gregorio A."/>
            <person name="Gelpke M."/>
            <person name="Goodstein D.M."/>
            <person name="Harafuji N."/>
            <person name="Hastings K.E."/>
            <person name="Ho I."/>
            <person name="Hotta K."/>
            <person name="Huang W."/>
            <person name="Kawashima T."/>
            <person name="Lemaire P."/>
            <person name="Martinez D."/>
            <person name="Meinertzhagen I.A."/>
            <person name="Necula S."/>
            <person name="Nonaka M."/>
            <person name="Putnam N."/>
            <person name="Rash S."/>
            <person name="Saiga H."/>
            <person name="Satake M."/>
            <person name="Terry A."/>
            <person name="Yamada L."/>
            <person name="Wang H.G."/>
            <person name="Awazu S."/>
            <person name="Azumi K."/>
            <person name="Boore J."/>
            <person name="Branno M."/>
            <person name="Chin-Bow S."/>
            <person name="DeSantis R."/>
            <person name="Doyle S."/>
            <person name="Francino P."/>
            <person name="Keys D.N."/>
            <person name="Haga S."/>
            <person name="Hayashi H."/>
            <person name="Hino K."/>
            <person name="Imai K.S."/>
            <person name="Inaba K."/>
            <person name="Kano S."/>
            <person name="Kobayashi K."/>
            <person name="Kobayashi M."/>
            <person name="Lee B.I."/>
            <person name="Makabe K.W."/>
            <person name="Manohar C."/>
            <person name="Matassi G."/>
            <person name="Medina M."/>
            <person name="Mochizuki Y."/>
            <person name="Mount S."/>
            <person name="Morishita T."/>
            <person name="Miura S."/>
            <person name="Nakayama A."/>
            <person name="Nishizaka S."/>
            <person name="Nomoto H."/>
            <person name="Ohta F."/>
            <person name="Oishi K."/>
            <person name="Rigoutsos I."/>
            <person name="Sano M."/>
            <person name="Sasaki A."/>
            <person name="Sasakura Y."/>
            <person name="Shoguchi E."/>
            <person name="Shin-i T."/>
            <person name="Spagnuolo A."/>
            <person name="Stainier D."/>
            <person name="Suzuki M.M."/>
            <person name="Tassy O."/>
            <person name="Takatori N."/>
            <person name="Tokuoka M."/>
            <person name="Yagi K."/>
            <person name="Yoshizaki F."/>
            <person name="Wada S."/>
            <person name="Zhang C."/>
            <person name="Hyatt P.D."/>
            <person name="Larimer F."/>
            <person name="Detter C."/>
            <person name="Doggett N."/>
            <person name="Glavina T."/>
            <person name="Hawkins T."/>
            <person name="Richardson P."/>
            <person name="Lucas S."/>
            <person name="Kohara Y."/>
            <person name="Levine M."/>
            <person name="Satoh N."/>
            <person name="Rokhsar D.S."/>
        </authorList>
    </citation>
    <scope>NUCLEOTIDE SEQUENCE [LARGE SCALE GENOMIC DNA]</scope>
</reference>
<dbReference type="InterPro" id="IPR001179">
    <property type="entry name" value="PPIase_FKBP_dom"/>
</dbReference>
<dbReference type="Ensembl" id="ENSCINT00000014412.3">
    <property type="protein sequence ID" value="ENSCINP00000014412.3"/>
    <property type="gene ID" value="ENSCING00000007014.3"/>
</dbReference>
<sequence length="352" mass="39278">LLGKNIPASATIVFDIEIIDFHNPKDEPQIKIVVEVEGCERKLESSDFVRYHYNGSFADGSLFDSSYQRNKTYDTYVGFKRVIPGMELGLVGSCMGERRVIKLPPHLGYGEPGIEGRIPGSAVLIFSVHIVDFHNPKDDVEIKVESMPPSCLEDGVVVARKGNYLTYDYKLLLMDGTFIESSTDSTGDWGNYLGRGELIPGVERGLTGMCVGEIRRVVVPPHIGYGEQGRDSLNIPGSAVLVYTFHLHKIQESLPEGFTFVWSKEYSPQSKEEVFAAMDEDKDEQVSLPEMTSFILDQVERGHAHLLPGHAPEKVITDLFKTQDIDHDEALTIEEFRLKMPDALGEKVGDEL</sequence>
<dbReference type="EC" id="5.2.1.8" evidence="10"/>
<name>F7AEE6_CIOIN</name>
<dbReference type="InParanoid" id="F7AEE6"/>
<accession>F7AEE6</accession>
<evidence type="ECO:0000256" key="2">
    <source>
        <dbReference type="ARBA" id="ARBA00022723"/>
    </source>
</evidence>
<keyword evidence="6" id="KW-0106">Calcium</keyword>
<comment type="function">
    <text evidence="9">PPIases accelerate the folding of proteins during protein synthesis.</text>
</comment>
<dbReference type="Proteomes" id="UP000008144">
    <property type="component" value="Chromosome 9"/>
</dbReference>
<feature type="domain" description="PPIase FKBP-type" evidence="11">
    <location>
        <begin position="46"/>
        <end position="134"/>
    </location>
</feature>
<dbReference type="PANTHER" id="PTHR46046:SF5">
    <property type="entry name" value="PEPTIDYLPROLYL ISOMERASE"/>
    <property type="match status" value="1"/>
</dbReference>
<dbReference type="InterPro" id="IPR051989">
    <property type="entry name" value="FKBP-like_isomerase"/>
</dbReference>
<evidence type="ECO:0000256" key="8">
    <source>
        <dbReference type="ARBA" id="ARBA00023235"/>
    </source>
</evidence>
<dbReference type="PANTHER" id="PTHR46046">
    <property type="entry name" value="PEPTIDYLPROLYL ISOMERASE"/>
    <property type="match status" value="1"/>
</dbReference>
<dbReference type="InterPro" id="IPR002048">
    <property type="entry name" value="EF_hand_dom"/>
</dbReference>
<evidence type="ECO:0000256" key="6">
    <source>
        <dbReference type="ARBA" id="ARBA00022837"/>
    </source>
</evidence>
<dbReference type="Pfam" id="PF00254">
    <property type="entry name" value="FKBP_C"/>
    <property type="match status" value="2"/>
</dbReference>
<evidence type="ECO:0000256" key="3">
    <source>
        <dbReference type="ARBA" id="ARBA00022729"/>
    </source>
</evidence>
<organism evidence="13 14">
    <name type="scientific">Ciona intestinalis</name>
    <name type="common">Transparent sea squirt</name>
    <name type="synonym">Ascidia intestinalis</name>
    <dbReference type="NCBI Taxonomy" id="7719"/>
    <lineage>
        <taxon>Eukaryota</taxon>
        <taxon>Metazoa</taxon>
        <taxon>Chordata</taxon>
        <taxon>Tunicata</taxon>
        <taxon>Ascidiacea</taxon>
        <taxon>Phlebobranchia</taxon>
        <taxon>Cionidae</taxon>
        <taxon>Ciona</taxon>
    </lineage>
</organism>
<dbReference type="Gene3D" id="1.10.238.10">
    <property type="entry name" value="EF-hand"/>
    <property type="match status" value="1"/>
</dbReference>
<dbReference type="EMBL" id="EAAA01002791">
    <property type="status" value="NOT_ANNOTATED_CDS"/>
    <property type="molecule type" value="Genomic_DNA"/>
</dbReference>
<evidence type="ECO:0000259" key="12">
    <source>
        <dbReference type="PROSITE" id="PS50222"/>
    </source>
</evidence>
<dbReference type="SUPFAM" id="SSF54534">
    <property type="entry name" value="FKBP-like"/>
    <property type="match status" value="2"/>
</dbReference>
<feature type="domain" description="EF-hand" evidence="12">
    <location>
        <begin position="311"/>
        <end position="346"/>
    </location>
</feature>
<dbReference type="SUPFAM" id="SSF47473">
    <property type="entry name" value="EF-hand"/>
    <property type="match status" value="1"/>
</dbReference>
<keyword evidence="5" id="KW-0256">Endoplasmic reticulum</keyword>
<dbReference type="FunCoup" id="F7AEE6">
    <property type="interactions" value="5"/>
</dbReference>
<evidence type="ECO:0000313" key="14">
    <source>
        <dbReference type="Proteomes" id="UP000008144"/>
    </source>
</evidence>
<dbReference type="Gene3D" id="3.10.50.40">
    <property type="match status" value="2"/>
</dbReference>